<reference evidence="8 9" key="1">
    <citation type="journal article" date="2024" name="Chem. Sci.">
        <title>Discovery of megapolipeptins by genome mining of a Burkholderiales bacteria collection.</title>
        <authorList>
            <person name="Paulo B.S."/>
            <person name="Recchia M.J.J."/>
            <person name="Lee S."/>
            <person name="Fergusson C.H."/>
            <person name="Romanowski S.B."/>
            <person name="Hernandez A."/>
            <person name="Krull N."/>
            <person name="Liu D.Y."/>
            <person name="Cavanagh H."/>
            <person name="Bos A."/>
            <person name="Gray C.A."/>
            <person name="Murphy B.T."/>
            <person name="Linington R.G."/>
            <person name="Eustaquio A.S."/>
        </authorList>
    </citation>
    <scope>NUCLEOTIDE SEQUENCE [LARGE SCALE GENOMIC DNA]</scope>
    <source>
        <strain evidence="8 9">RL17-350-BIC-E</strain>
    </source>
</reference>
<evidence type="ECO:0000313" key="8">
    <source>
        <dbReference type="EMBL" id="MFM0719508.1"/>
    </source>
</evidence>
<evidence type="ECO:0000256" key="3">
    <source>
        <dbReference type="ARBA" id="ARBA00022630"/>
    </source>
</evidence>
<feature type="domain" description="Acyl-CoA dehydrogenase/oxidase C-terminal" evidence="5">
    <location>
        <begin position="231"/>
        <end position="380"/>
    </location>
</feature>
<dbReference type="InterPro" id="IPR009100">
    <property type="entry name" value="AcylCoA_DH/oxidase_NM_dom_sf"/>
</dbReference>
<accession>A0ABW9EKH5</accession>
<dbReference type="RefSeq" id="WP_408155557.1">
    <property type="nucleotide sequence ID" value="NZ_JAQQCL010000021.1"/>
</dbReference>
<comment type="similarity">
    <text evidence="2">Belongs to the acyl-CoA dehydrogenase family.</text>
</comment>
<evidence type="ECO:0000256" key="2">
    <source>
        <dbReference type="ARBA" id="ARBA00009347"/>
    </source>
</evidence>
<evidence type="ECO:0000256" key="1">
    <source>
        <dbReference type="ARBA" id="ARBA00001974"/>
    </source>
</evidence>
<protein>
    <submittedName>
        <fullName evidence="8">Acyl-CoA dehydrogenase family protein</fullName>
    </submittedName>
</protein>
<dbReference type="Pfam" id="PF02771">
    <property type="entry name" value="Acyl-CoA_dh_N"/>
    <property type="match status" value="1"/>
</dbReference>
<dbReference type="InterPro" id="IPR046373">
    <property type="entry name" value="Acyl-CoA_Oxase/DH_mid-dom_sf"/>
</dbReference>
<dbReference type="PANTHER" id="PTHR43884:SF12">
    <property type="entry name" value="ISOVALERYL-COA DEHYDROGENASE, MITOCHONDRIAL-RELATED"/>
    <property type="match status" value="1"/>
</dbReference>
<feature type="domain" description="Acyl-CoA dehydrogenase/oxidase N-terminal" evidence="7">
    <location>
        <begin position="6"/>
        <end position="116"/>
    </location>
</feature>
<dbReference type="EMBL" id="JAQQCL010000021">
    <property type="protein sequence ID" value="MFM0719508.1"/>
    <property type="molecule type" value="Genomic_DNA"/>
</dbReference>
<sequence>MPHWLNEQHTAIRDAVRRFAENEIAPVSEELWEAEAFPYDIWKRAGELGFAGLPYPESWGGGGGEWLSYVIVLEELARVDCAIANSLMANSTVASLLSNYGTDEQKDRYLRPILDGRKVGAIGLSEPNAGSDAANIATRATLEGDRWIIDGSKTFISNSGTKVTGPVVIAAVTGTRPDGRKEISNFILPNGTPGFSYGRKLRKIGWRASSTYELYFERCAIPAANLLGERGAGLRQTLAQISTGRILIGALALGILQGSLDRSIAYMKERRAFGKPIAEFQALQFKIADMATHAHAARLMLYDAAARKDAGVRFDQQASMAKLFATERAMEAAHQALQIHGGYGVMSEYPVSRAFGDAKVLEIVEGTSEIQRMIISRNLLA</sequence>
<dbReference type="Gene3D" id="2.40.110.10">
    <property type="entry name" value="Butyryl-CoA Dehydrogenase, subunit A, domain 2"/>
    <property type="match status" value="1"/>
</dbReference>
<dbReference type="Gene3D" id="1.20.140.10">
    <property type="entry name" value="Butyryl-CoA Dehydrogenase, subunit A, domain 3"/>
    <property type="match status" value="1"/>
</dbReference>
<gene>
    <name evidence="8" type="ORF">PQQ73_24590</name>
</gene>
<dbReference type="InterPro" id="IPR006089">
    <property type="entry name" value="Acyl-CoA_DH_CS"/>
</dbReference>
<dbReference type="InterPro" id="IPR006091">
    <property type="entry name" value="Acyl-CoA_Oxase/DH_mid-dom"/>
</dbReference>
<keyword evidence="9" id="KW-1185">Reference proteome</keyword>
<evidence type="ECO:0000259" key="6">
    <source>
        <dbReference type="Pfam" id="PF02770"/>
    </source>
</evidence>
<feature type="domain" description="Acyl-CoA oxidase/dehydrogenase middle" evidence="6">
    <location>
        <begin position="121"/>
        <end position="219"/>
    </location>
</feature>
<dbReference type="InterPro" id="IPR037069">
    <property type="entry name" value="AcylCoA_DH/ox_N_sf"/>
</dbReference>
<comment type="cofactor">
    <cofactor evidence="1">
        <name>FAD</name>
        <dbReference type="ChEBI" id="CHEBI:57692"/>
    </cofactor>
</comment>
<dbReference type="InterPro" id="IPR013786">
    <property type="entry name" value="AcylCoA_DH/ox_N"/>
</dbReference>
<dbReference type="PIRSF" id="PIRSF016578">
    <property type="entry name" value="HsaA"/>
    <property type="match status" value="1"/>
</dbReference>
<evidence type="ECO:0000313" key="9">
    <source>
        <dbReference type="Proteomes" id="UP001629392"/>
    </source>
</evidence>
<dbReference type="Pfam" id="PF00441">
    <property type="entry name" value="Acyl-CoA_dh_1"/>
    <property type="match status" value="1"/>
</dbReference>
<dbReference type="Gene3D" id="1.10.540.10">
    <property type="entry name" value="Acyl-CoA dehydrogenase/oxidase, N-terminal domain"/>
    <property type="match status" value="1"/>
</dbReference>
<dbReference type="PANTHER" id="PTHR43884">
    <property type="entry name" value="ACYL-COA DEHYDROGENASE"/>
    <property type="match status" value="1"/>
</dbReference>
<evidence type="ECO:0000259" key="5">
    <source>
        <dbReference type="Pfam" id="PF00441"/>
    </source>
</evidence>
<organism evidence="8 9">
    <name type="scientific">Paraburkholderia strydomiana</name>
    <dbReference type="NCBI Taxonomy" id="1245417"/>
    <lineage>
        <taxon>Bacteria</taxon>
        <taxon>Pseudomonadati</taxon>
        <taxon>Pseudomonadota</taxon>
        <taxon>Betaproteobacteria</taxon>
        <taxon>Burkholderiales</taxon>
        <taxon>Burkholderiaceae</taxon>
        <taxon>Paraburkholderia</taxon>
    </lineage>
</organism>
<dbReference type="Proteomes" id="UP001629392">
    <property type="component" value="Unassembled WGS sequence"/>
</dbReference>
<dbReference type="InterPro" id="IPR009075">
    <property type="entry name" value="AcylCo_DH/oxidase_C"/>
</dbReference>
<dbReference type="PROSITE" id="PS00073">
    <property type="entry name" value="ACYL_COA_DH_2"/>
    <property type="match status" value="1"/>
</dbReference>
<keyword evidence="3" id="KW-0285">Flavoprotein</keyword>
<dbReference type="SUPFAM" id="SSF47203">
    <property type="entry name" value="Acyl-CoA dehydrogenase C-terminal domain-like"/>
    <property type="match status" value="1"/>
</dbReference>
<dbReference type="Pfam" id="PF02770">
    <property type="entry name" value="Acyl-CoA_dh_M"/>
    <property type="match status" value="1"/>
</dbReference>
<dbReference type="SUPFAM" id="SSF56645">
    <property type="entry name" value="Acyl-CoA dehydrogenase NM domain-like"/>
    <property type="match status" value="1"/>
</dbReference>
<proteinExistence type="inferred from homology"/>
<keyword evidence="4" id="KW-0274">FAD</keyword>
<name>A0ABW9EKH5_9BURK</name>
<dbReference type="InterPro" id="IPR036250">
    <property type="entry name" value="AcylCo_DH-like_C"/>
</dbReference>
<evidence type="ECO:0000256" key="4">
    <source>
        <dbReference type="ARBA" id="ARBA00022827"/>
    </source>
</evidence>
<comment type="caution">
    <text evidence="8">The sequence shown here is derived from an EMBL/GenBank/DDBJ whole genome shotgun (WGS) entry which is preliminary data.</text>
</comment>
<evidence type="ECO:0000259" key="7">
    <source>
        <dbReference type="Pfam" id="PF02771"/>
    </source>
</evidence>